<keyword evidence="3" id="KW-1185">Reference proteome</keyword>
<sequence>MGRERERNSNGTGQKTLINTTAYPLGEPTGDEQSGLVEQRDWRDGFASLVGGALAALARRFSRLSTLSGAGDSRSLVEQPATIARRGLAAWLSPGYVYTKHETSVPVVCELCTTKMRPF</sequence>
<feature type="region of interest" description="Disordered" evidence="1">
    <location>
        <begin position="1"/>
        <end position="33"/>
    </location>
</feature>
<evidence type="ECO:0000313" key="2">
    <source>
        <dbReference type="EMBL" id="EFX05684.1"/>
    </source>
</evidence>
<dbReference type="HOGENOM" id="CLU_2061738_0_0_1"/>
<dbReference type="GeneID" id="25976888"/>
<dbReference type="AlphaFoldDB" id="F0XAJ6"/>
<dbReference type="RefSeq" id="XP_014175166.1">
    <property type="nucleotide sequence ID" value="XM_014319691.1"/>
</dbReference>
<proteinExistence type="predicted"/>
<evidence type="ECO:0000313" key="3">
    <source>
        <dbReference type="Proteomes" id="UP000007796"/>
    </source>
</evidence>
<name>F0XAJ6_GROCL</name>
<protein>
    <submittedName>
        <fullName evidence="2">Uncharacterized protein</fullName>
    </submittedName>
</protein>
<evidence type="ECO:0000256" key="1">
    <source>
        <dbReference type="SAM" id="MobiDB-lite"/>
    </source>
</evidence>
<dbReference type="InParanoid" id="F0XAJ6"/>
<reference evidence="2 3" key="1">
    <citation type="journal article" date="2011" name="Proc. Natl. Acad. Sci. U.S.A.">
        <title>Genome and transcriptome analyses of the mountain pine beetle-fungal symbiont Grosmannia clavigera, a lodgepole pine pathogen.</title>
        <authorList>
            <person name="DiGuistini S."/>
            <person name="Wang Y."/>
            <person name="Liao N.Y."/>
            <person name="Taylor G."/>
            <person name="Tanguay P."/>
            <person name="Feau N."/>
            <person name="Henrissat B."/>
            <person name="Chan S.K."/>
            <person name="Hesse-Orce U."/>
            <person name="Alamouti S.M."/>
            <person name="Tsui C.K.M."/>
            <person name="Docking R.T."/>
            <person name="Levasseur A."/>
            <person name="Haridas S."/>
            <person name="Robertson G."/>
            <person name="Birol I."/>
            <person name="Holt R.A."/>
            <person name="Marra M.A."/>
            <person name="Hamelin R.C."/>
            <person name="Hirst M."/>
            <person name="Jones S.J.M."/>
            <person name="Bohlmann J."/>
            <person name="Breuil C."/>
        </authorList>
    </citation>
    <scope>NUCLEOTIDE SEQUENCE [LARGE SCALE GENOMIC DNA]</scope>
    <source>
        <strain evidence="3">kw1407 / UAMH 11150</strain>
    </source>
</reference>
<accession>F0XAJ6</accession>
<dbReference type="EMBL" id="GL629735">
    <property type="protein sequence ID" value="EFX05684.1"/>
    <property type="molecule type" value="Genomic_DNA"/>
</dbReference>
<gene>
    <name evidence="2" type="ORF">CMQ_3753</name>
</gene>
<organism evidence="3">
    <name type="scientific">Grosmannia clavigera (strain kw1407 / UAMH 11150)</name>
    <name type="common">Blue stain fungus</name>
    <name type="synonym">Graphiocladiella clavigera</name>
    <dbReference type="NCBI Taxonomy" id="655863"/>
    <lineage>
        <taxon>Eukaryota</taxon>
        <taxon>Fungi</taxon>
        <taxon>Dikarya</taxon>
        <taxon>Ascomycota</taxon>
        <taxon>Pezizomycotina</taxon>
        <taxon>Sordariomycetes</taxon>
        <taxon>Sordariomycetidae</taxon>
        <taxon>Ophiostomatales</taxon>
        <taxon>Ophiostomataceae</taxon>
        <taxon>Leptographium</taxon>
    </lineage>
</organism>
<dbReference type="Proteomes" id="UP000007796">
    <property type="component" value="Unassembled WGS sequence"/>
</dbReference>
<feature type="compositionally biased region" description="Polar residues" evidence="1">
    <location>
        <begin position="9"/>
        <end position="22"/>
    </location>
</feature>